<protein>
    <recommendedName>
        <fullName evidence="3">CD80-like immunoglobulin C2-set domain-containing protein</fullName>
    </recommendedName>
</protein>
<organism evidence="1 2">
    <name type="scientific">Bemisia tabaci</name>
    <name type="common">Sweetpotato whitefly</name>
    <name type="synonym">Aleurodes tabaci</name>
    <dbReference type="NCBI Taxonomy" id="7038"/>
    <lineage>
        <taxon>Eukaryota</taxon>
        <taxon>Metazoa</taxon>
        <taxon>Ecdysozoa</taxon>
        <taxon>Arthropoda</taxon>
        <taxon>Hexapoda</taxon>
        <taxon>Insecta</taxon>
        <taxon>Pterygota</taxon>
        <taxon>Neoptera</taxon>
        <taxon>Paraneoptera</taxon>
        <taxon>Hemiptera</taxon>
        <taxon>Sternorrhyncha</taxon>
        <taxon>Aleyrodoidea</taxon>
        <taxon>Aleyrodidae</taxon>
        <taxon>Aleyrodinae</taxon>
        <taxon>Bemisia</taxon>
    </lineage>
</organism>
<keyword evidence="2" id="KW-1185">Reference proteome</keyword>
<name>A0A9P0EZC7_BEMTA</name>
<dbReference type="EMBL" id="OU963862">
    <property type="protein sequence ID" value="CAH0382196.1"/>
    <property type="molecule type" value="Genomic_DNA"/>
</dbReference>
<evidence type="ECO:0000313" key="1">
    <source>
        <dbReference type="EMBL" id="CAH0382196.1"/>
    </source>
</evidence>
<proteinExistence type="predicted"/>
<dbReference type="PANTHER" id="PTHR21261:SF6">
    <property type="entry name" value="BEATEN PATH IIA-RELATED"/>
    <property type="match status" value="1"/>
</dbReference>
<evidence type="ECO:0008006" key="3">
    <source>
        <dbReference type="Google" id="ProtNLM"/>
    </source>
</evidence>
<sequence>MTSYNTEIVLTAQRNATPHMCELPEEDPVIRTEHNRYFPGDYLIANCTCPPSKPGASMAFYLNNRSILQEESEPISDEGDELVENIINLSMQLDPSHFYKGTFTLKCSAVVTPLYQKTVEIRLSNNPYQPVPERVMRSGCSHMSSPLAMPYLSLLTVCLAAWR</sequence>
<dbReference type="PANTHER" id="PTHR21261">
    <property type="entry name" value="BEAT PROTEIN"/>
    <property type="match status" value="1"/>
</dbReference>
<dbReference type="AlphaFoldDB" id="A0A9P0EZC7"/>
<accession>A0A9P0EZC7</accession>
<gene>
    <name evidence="1" type="ORF">BEMITA_LOCUS1767</name>
</gene>
<dbReference type="Proteomes" id="UP001152759">
    <property type="component" value="Chromosome 1"/>
</dbReference>
<evidence type="ECO:0000313" key="2">
    <source>
        <dbReference type="Proteomes" id="UP001152759"/>
    </source>
</evidence>
<reference evidence="1" key="1">
    <citation type="submission" date="2021-12" db="EMBL/GenBank/DDBJ databases">
        <authorList>
            <person name="King R."/>
        </authorList>
    </citation>
    <scope>NUCLEOTIDE SEQUENCE</scope>
</reference>